<accession>A0A0F8WI83</accession>
<feature type="region of interest" description="Disordered" evidence="1">
    <location>
        <begin position="1"/>
        <end position="24"/>
    </location>
</feature>
<feature type="compositionally biased region" description="Basic and acidic residues" evidence="1">
    <location>
        <begin position="15"/>
        <end position="24"/>
    </location>
</feature>
<protein>
    <submittedName>
        <fullName evidence="2">Uncharacterized protein</fullName>
    </submittedName>
</protein>
<reference evidence="2" key="1">
    <citation type="journal article" date="2015" name="Nature">
        <title>Complex archaea that bridge the gap between prokaryotes and eukaryotes.</title>
        <authorList>
            <person name="Spang A."/>
            <person name="Saw J.H."/>
            <person name="Jorgensen S.L."/>
            <person name="Zaremba-Niedzwiedzka K."/>
            <person name="Martijn J."/>
            <person name="Lind A.E."/>
            <person name="van Eijk R."/>
            <person name="Schleper C."/>
            <person name="Guy L."/>
            <person name="Ettema T.J."/>
        </authorList>
    </citation>
    <scope>NUCLEOTIDE SEQUENCE</scope>
</reference>
<dbReference type="AlphaFoldDB" id="A0A0F8WI83"/>
<gene>
    <name evidence="2" type="ORF">LCGC14_3063070</name>
</gene>
<feature type="non-terminal residue" evidence="2">
    <location>
        <position position="24"/>
    </location>
</feature>
<organism evidence="2">
    <name type="scientific">marine sediment metagenome</name>
    <dbReference type="NCBI Taxonomy" id="412755"/>
    <lineage>
        <taxon>unclassified sequences</taxon>
        <taxon>metagenomes</taxon>
        <taxon>ecological metagenomes</taxon>
    </lineage>
</organism>
<comment type="caution">
    <text evidence="2">The sequence shown here is derived from an EMBL/GenBank/DDBJ whole genome shotgun (WGS) entry which is preliminary data.</text>
</comment>
<proteinExistence type="predicted"/>
<evidence type="ECO:0000313" key="2">
    <source>
        <dbReference type="EMBL" id="KKK56587.1"/>
    </source>
</evidence>
<evidence type="ECO:0000256" key="1">
    <source>
        <dbReference type="SAM" id="MobiDB-lite"/>
    </source>
</evidence>
<sequence>MQIHTKNKEFKKHLKESFKPIDKS</sequence>
<dbReference type="EMBL" id="LAZR01064918">
    <property type="protein sequence ID" value="KKK56587.1"/>
    <property type="molecule type" value="Genomic_DNA"/>
</dbReference>
<name>A0A0F8WI83_9ZZZZ</name>